<evidence type="ECO:0000256" key="1">
    <source>
        <dbReference type="ARBA" id="ARBA00004651"/>
    </source>
</evidence>
<sequence length="322" mass="35083">MQNTKSAVRSPETRKPIDLTAFLICMVLCFIWGLQQVAIKAAADDVSPMLQVGLRSGVSAVLLYLWNRFVLHEEWNMNVRFRDALLVGLGFTGEFLFVAEGLRFTSASHMSVLLYTAPLFAAIGLSIRLPEERLSLLQWLGLVLAFFGIALAFLVPALLAPESAAGDSSLWLFGDFLGLCAGLSWGLTIVFLRTTTMNDAKPTQMLFAQLATGFAILFPFALLTGQNVFESTVLGWSSLIFQSVIVSFASYLVWCGLLKRYLAARLGVLIFVTPIFGVVLSILLLGETVGSTFVAGSLCVLGGLLLVQGADGLKRLFGRKRR</sequence>
<feature type="transmembrane region" description="Helical" evidence="6">
    <location>
        <begin position="204"/>
        <end position="222"/>
    </location>
</feature>
<dbReference type="RefSeq" id="WP_205102083.1">
    <property type="nucleotide sequence ID" value="NZ_JACJJC010000004.1"/>
</dbReference>
<feature type="transmembrane region" description="Helical" evidence="6">
    <location>
        <begin position="108"/>
        <end position="127"/>
    </location>
</feature>
<feature type="transmembrane region" description="Helical" evidence="6">
    <location>
        <begin position="292"/>
        <end position="313"/>
    </location>
</feature>
<feature type="transmembrane region" description="Helical" evidence="6">
    <location>
        <begin position="49"/>
        <end position="71"/>
    </location>
</feature>
<comment type="caution">
    <text evidence="8">The sequence shown here is derived from an EMBL/GenBank/DDBJ whole genome shotgun (WGS) entry which is preliminary data.</text>
</comment>
<feature type="transmembrane region" description="Helical" evidence="6">
    <location>
        <begin position="266"/>
        <end position="286"/>
    </location>
</feature>
<accession>A0ABS2DQM8</accession>
<dbReference type="InterPro" id="IPR037185">
    <property type="entry name" value="EmrE-like"/>
</dbReference>
<keyword evidence="9" id="KW-1185">Reference proteome</keyword>
<feature type="transmembrane region" description="Helical" evidence="6">
    <location>
        <begin position="234"/>
        <end position="254"/>
    </location>
</feature>
<evidence type="ECO:0000313" key="8">
    <source>
        <dbReference type="EMBL" id="MBM6703612.1"/>
    </source>
</evidence>
<reference evidence="8 9" key="1">
    <citation type="journal article" date="2021" name="Sci. Rep.">
        <title>The distribution of antibiotic resistance genes in chicken gut microbiota commensals.</title>
        <authorList>
            <person name="Juricova H."/>
            <person name="Matiasovicova J."/>
            <person name="Kubasova T."/>
            <person name="Cejkova D."/>
            <person name="Rychlik I."/>
        </authorList>
    </citation>
    <scope>NUCLEOTIDE SEQUENCE [LARGE SCALE GENOMIC DNA]</scope>
    <source>
        <strain evidence="8 9">An829</strain>
    </source>
</reference>
<name>A0ABS2DQM8_9BURK</name>
<dbReference type="PANTHER" id="PTHR32322">
    <property type="entry name" value="INNER MEMBRANE TRANSPORTER"/>
    <property type="match status" value="1"/>
</dbReference>
<evidence type="ECO:0000256" key="5">
    <source>
        <dbReference type="ARBA" id="ARBA00023136"/>
    </source>
</evidence>
<dbReference type="Pfam" id="PF00892">
    <property type="entry name" value="EamA"/>
    <property type="match status" value="2"/>
</dbReference>
<evidence type="ECO:0000256" key="2">
    <source>
        <dbReference type="ARBA" id="ARBA00022475"/>
    </source>
</evidence>
<evidence type="ECO:0000256" key="4">
    <source>
        <dbReference type="ARBA" id="ARBA00022989"/>
    </source>
</evidence>
<keyword evidence="4 6" id="KW-1133">Transmembrane helix</keyword>
<feature type="transmembrane region" description="Helical" evidence="6">
    <location>
        <begin position="139"/>
        <end position="159"/>
    </location>
</feature>
<evidence type="ECO:0000256" key="3">
    <source>
        <dbReference type="ARBA" id="ARBA00022692"/>
    </source>
</evidence>
<feature type="domain" description="EamA" evidence="7">
    <location>
        <begin position="173"/>
        <end position="307"/>
    </location>
</feature>
<feature type="transmembrane region" description="Helical" evidence="6">
    <location>
        <begin position="171"/>
        <end position="192"/>
    </location>
</feature>
<dbReference type="PANTHER" id="PTHR32322:SF18">
    <property type="entry name" value="S-ADENOSYLMETHIONINE_S-ADENOSYLHOMOCYSTEINE TRANSPORTER"/>
    <property type="match status" value="1"/>
</dbReference>
<comment type="subcellular location">
    <subcellularLocation>
        <location evidence="1">Cell membrane</location>
        <topology evidence="1">Multi-pass membrane protein</topology>
    </subcellularLocation>
</comment>
<proteinExistence type="predicted"/>
<gene>
    <name evidence="8" type="ORF">H6A60_03805</name>
</gene>
<keyword evidence="5 6" id="KW-0472">Membrane</keyword>
<dbReference type="EMBL" id="JACJJC010000004">
    <property type="protein sequence ID" value="MBM6703612.1"/>
    <property type="molecule type" value="Genomic_DNA"/>
</dbReference>
<keyword evidence="3 6" id="KW-0812">Transmembrane</keyword>
<keyword evidence="2" id="KW-1003">Cell membrane</keyword>
<dbReference type="InterPro" id="IPR050638">
    <property type="entry name" value="AA-Vitamin_Transporters"/>
</dbReference>
<dbReference type="SUPFAM" id="SSF103481">
    <property type="entry name" value="Multidrug resistance efflux transporter EmrE"/>
    <property type="match status" value="2"/>
</dbReference>
<evidence type="ECO:0000259" key="7">
    <source>
        <dbReference type="Pfam" id="PF00892"/>
    </source>
</evidence>
<evidence type="ECO:0000256" key="6">
    <source>
        <dbReference type="SAM" id="Phobius"/>
    </source>
</evidence>
<evidence type="ECO:0000313" key="9">
    <source>
        <dbReference type="Proteomes" id="UP000715095"/>
    </source>
</evidence>
<feature type="domain" description="EamA" evidence="7">
    <location>
        <begin position="21"/>
        <end position="153"/>
    </location>
</feature>
<feature type="transmembrane region" description="Helical" evidence="6">
    <location>
        <begin position="21"/>
        <end position="43"/>
    </location>
</feature>
<organism evidence="8 9">
    <name type="scientific">Sutterella massiliensis</name>
    <dbReference type="NCBI Taxonomy" id="1816689"/>
    <lineage>
        <taxon>Bacteria</taxon>
        <taxon>Pseudomonadati</taxon>
        <taxon>Pseudomonadota</taxon>
        <taxon>Betaproteobacteria</taxon>
        <taxon>Burkholderiales</taxon>
        <taxon>Sutterellaceae</taxon>
        <taxon>Sutterella</taxon>
    </lineage>
</organism>
<dbReference type="InterPro" id="IPR000620">
    <property type="entry name" value="EamA_dom"/>
</dbReference>
<feature type="transmembrane region" description="Helical" evidence="6">
    <location>
        <begin position="83"/>
        <end position="102"/>
    </location>
</feature>
<dbReference type="Proteomes" id="UP000715095">
    <property type="component" value="Unassembled WGS sequence"/>
</dbReference>
<protein>
    <submittedName>
        <fullName evidence="8">DMT family transporter</fullName>
    </submittedName>
</protein>